<gene>
    <name evidence="1" type="ORF">JTE90_012154</name>
</gene>
<evidence type="ECO:0000313" key="1">
    <source>
        <dbReference type="EMBL" id="KAG8184669.1"/>
    </source>
</evidence>
<sequence>MGFLYENYNHCHFNEHLPWQLPFSKQLNTYKSQESISLEQHLCLSLYPLKNHSQQRQSATYTLLQLFPNRDSLLHTMLYPFFPYPPTITLLQDLVYCSSLALSLGDHFCLLLDSAWGQQLLVGALGSTGGRPLCVMEGRAIWKGLHFRCVPLGVHVGTRLLLYLE</sequence>
<dbReference type="AlphaFoldDB" id="A0AAV6UK55"/>
<evidence type="ECO:0000313" key="2">
    <source>
        <dbReference type="Proteomes" id="UP000827092"/>
    </source>
</evidence>
<keyword evidence="2" id="KW-1185">Reference proteome</keyword>
<dbReference type="EMBL" id="JAFNEN010000366">
    <property type="protein sequence ID" value="KAG8184669.1"/>
    <property type="molecule type" value="Genomic_DNA"/>
</dbReference>
<comment type="caution">
    <text evidence="1">The sequence shown here is derived from an EMBL/GenBank/DDBJ whole genome shotgun (WGS) entry which is preliminary data.</text>
</comment>
<reference evidence="1 2" key="1">
    <citation type="journal article" date="2022" name="Nat. Ecol. Evol.">
        <title>A masculinizing supergene underlies an exaggerated male reproductive morph in a spider.</title>
        <authorList>
            <person name="Hendrickx F."/>
            <person name="De Corte Z."/>
            <person name="Sonet G."/>
            <person name="Van Belleghem S.M."/>
            <person name="Kostlbacher S."/>
            <person name="Vangestel C."/>
        </authorList>
    </citation>
    <scope>NUCLEOTIDE SEQUENCE [LARGE SCALE GENOMIC DNA]</scope>
    <source>
        <strain evidence="1">W744_W776</strain>
    </source>
</reference>
<accession>A0AAV6UK55</accession>
<protein>
    <submittedName>
        <fullName evidence="1">Uncharacterized protein</fullName>
    </submittedName>
</protein>
<organism evidence="1 2">
    <name type="scientific">Oedothorax gibbosus</name>
    <dbReference type="NCBI Taxonomy" id="931172"/>
    <lineage>
        <taxon>Eukaryota</taxon>
        <taxon>Metazoa</taxon>
        <taxon>Ecdysozoa</taxon>
        <taxon>Arthropoda</taxon>
        <taxon>Chelicerata</taxon>
        <taxon>Arachnida</taxon>
        <taxon>Araneae</taxon>
        <taxon>Araneomorphae</taxon>
        <taxon>Entelegynae</taxon>
        <taxon>Araneoidea</taxon>
        <taxon>Linyphiidae</taxon>
        <taxon>Erigoninae</taxon>
        <taxon>Oedothorax</taxon>
    </lineage>
</organism>
<dbReference type="Proteomes" id="UP000827092">
    <property type="component" value="Unassembled WGS sequence"/>
</dbReference>
<proteinExistence type="predicted"/>
<name>A0AAV6UK55_9ARAC</name>